<dbReference type="EMBL" id="JX878496">
    <property type="protein sequence ID" value="AFX93644.1"/>
    <property type="molecule type" value="Genomic_DNA"/>
</dbReference>
<accession>K7YH28</accession>
<sequence>MSKRLHVKYYILSPVTPYKRNTEKVFVSPPYENIDEIRGFIADAAQYIDQDLRDGRCGVYRIGHVRVFSAVQSIIYQEHRFLKGSAICQSDCDESLNCGVEIWVEKVPGPIKKFFINMFRKLNS</sequence>
<reference evidence="1 2" key="1">
    <citation type="journal article" date="2012" name="J. Virol.">
        <title>Complete Genome Sequence of Serratia plymuthica Bacteriophage MAM1.</title>
        <authorList>
            <person name="Matilla M.A."/>
            <person name="Salmond G.P."/>
        </authorList>
    </citation>
    <scope>NUCLEOTIDE SEQUENCE [LARGE SCALE GENOMIC DNA]</scope>
</reference>
<organism evidence="1 2">
    <name type="scientific">Serratia phage phiMAM1</name>
    <dbReference type="NCBI Taxonomy" id="1262513"/>
    <lineage>
        <taxon>Viruses</taxon>
        <taxon>Duplodnaviria</taxon>
        <taxon>Heunggongvirae</taxon>
        <taxon>Uroviricota</taxon>
        <taxon>Caudoviricetes</taxon>
        <taxon>Pantevenvirales</taxon>
        <taxon>Ackermannviridae</taxon>
        <taxon>Miltonvirus</taxon>
        <taxon>Miltonvirus MAM1</taxon>
    </lineage>
</organism>
<evidence type="ECO:0000313" key="2">
    <source>
        <dbReference type="Proteomes" id="UP000010363"/>
    </source>
</evidence>
<evidence type="ECO:0000313" key="1">
    <source>
        <dbReference type="EMBL" id="AFX93644.1"/>
    </source>
</evidence>
<dbReference type="Proteomes" id="UP000010363">
    <property type="component" value="Segment"/>
</dbReference>
<protein>
    <submittedName>
        <fullName evidence="1">Uncharacterized protein</fullName>
    </submittedName>
</protein>
<dbReference type="GeneID" id="14444824"/>
<dbReference type="RefSeq" id="YP_007349155.1">
    <property type="nucleotide sequence ID" value="NC_020083.1"/>
</dbReference>
<keyword evidence="2" id="KW-1185">Reference proteome</keyword>
<name>K7YH28_9CAUD</name>
<proteinExistence type="predicted"/>
<dbReference type="KEGG" id="vg:14444824"/>
<gene>
    <name evidence="1" type="ORF">MAM_176</name>
</gene>